<dbReference type="InterPro" id="IPR012340">
    <property type="entry name" value="NA-bd_OB-fold"/>
</dbReference>
<dbReference type="Proteomes" id="UP000470772">
    <property type="component" value="Unassembled WGS sequence"/>
</dbReference>
<dbReference type="SUPFAM" id="SSF50331">
    <property type="entry name" value="MOP-like"/>
    <property type="match status" value="1"/>
</dbReference>
<dbReference type="InterPro" id="IPR013611">
    <property type="entry name" value="Transp-assoc_OB_typ2"/>
</dbReference>
<dbReference type="PROSITE" id="PS00211">
    <property type="entry name" value="ABC_TRANSPORTER_1"/>
    <property type="match status" value="1"/>
</dbReference>
<feature type="domain" description="ABC transporter" evidence="7">
    <location>
        <begin position="3"/>
        <end position="233"/>
    </location>
</feature>
<evidence type="ECO:0000313" key="8">
    <source>
        <dbReference type="EMBL" id="MUN28399.1"/>
    </source>
</evidence>
<dbReference type="GO" id="GO:0022857">
    <property type="term" value="F:transmembrane transporter activity"/>
    <property type="evidence" value="ECO:0007669"/>
    <property type="project" value="InterPro"/>
</dbReference>
<dbReference type="Pfam" id="PF08402">
    <property type="entry name" value="TOBE_2"/>
    <property type="match status" value="1"/>
</dbReference>
<dbReference type="RefSeq" id="WP_156016222.1">
    <property type="nucleotide sequence ID" value="NZ_WGGD01000005.1"/>
</dbReference>
<dbReference type="InterPro" id="IPR003439">
    <property type="entry name" value="ABC_transporter-like_ATP-bd"/>
</dbReference>
<comment type="caution">
    <text evidence="8">The sequence shown here is derived from an EMBL/GenBank/DDBJ whole genome shotgun (WGS) entry which is preliminary data.</text>
</comment>
<organism evidence="8 9">
    <name type="scientific">Sulfuracidifex metallicus DSM 6482 = JCM 9184</name>
    <dbReference type="NCBI Taxonomy" id="523847"/>
    <lineage>
        <taxon>Archaea</taxon>
        <taxon>Thermoproteota</taxon>
        <taxon>Thermoprotei</taxon>
        <taxon>Sulfolobales</taxon>
        <taxon>Sulfolobaceae</taxon>
        <taxon>Sulfuracidifex</taxon>
    </lineage>
</organism>
<keyword evidence="4 8" id="KW-0067">ATP-binding</keyword>
<keyword evidence="3" id="KW-0547">Nucleotide-binding</keyword>
<evidence type="ECO:0000259" key="7">
    <source>
        <dbReference type="PROSITE" id="PS50893"/>
    </source>
</evidence>
<dbReference type="Gene3D" id="3.40.50.300">
    <property type="entry name" value="P-loop containing nucleotide triphosphate hydrolases"/>
    <property type="match status" value="1"/>
</dbReference>
<protein>
    <submittedName>
        <fullName evidence="8">ATP-binding cassette domain-containing protein</fullName>
    </submittedName>
</protein>
<dbReference type="InterPro" id="IPR003593">
    <property type="entry name" value="AAA+_ATPase"/>
</dbReference>
<keyword evidence="5" id="KW-1278">Translocase</keyword>
<reference evidence="8 9" key="1">
    <citation type="submission" date="2019-10" db="EMBL/GenBank/DDBJ databases">
        <title>Sequencing and Assembly of Multiple Reported Metal-Biooxidizing Members of the Extremely Thermoacidophilic Archaeal Family Sulfolobaceae.</title>
        <authorList>
            <person name="Counts J.A."/>
            <person name="Kelly R.M."/>
        </authorList>
    </citation>
    <scope>NUCLEOTIDE SEQUENCE [LARGE SCALE GENOMIC DNA]</scope>
    <source>
        <strain evidence="8 9">DSM 6482</strain>
    </source>
</reference>
<dbReference type="PANTHER" id="PTHR43875:SF15">
    <property type="entry name" value="TREHALOSE IMPORT ATP-BINDING PROTEIN SUGC"/>
    <property type="match status" value="1"/>
</dbReference>
<gene>
    <name evidence="8" type="ORF">GC250_02710</name>
</gene>
<evidence type="ECO:0000256" key="4">
    <source>
        <dbReference type="ARBA" id="ARBA00022840"/>
    </source>
</evidence>
<keyword evidence="2" id="KW-1003">Cell membrane</keyword>
<dbReference type="EMBL" id="WGGD01000005">
    <property type="protein sequence ID" value="MUN28399.1"/>
    <property type="molecule type" value="Genomic_DNA"/>
</dbReference>
<keyword evidence="1" id="KW-0813">Transport</keyword>
<dbReference type="GO" id="GO:0016887">
    <property type="term" value="F:ATP hydrolysis activity"/>
    <property type="evidence" value="ECO:0007669"/>
    <property type="project" value="InterPro"/>
</dbReference>
<dbReference type="FunFam" id="3.40.50.300:FF:000042">
    <property type="entry name" value="Maltose/maltodextrin ABC transporter, ATP-binding protein"/>
    <property type="match status" value="1"/>
</dbReference>
<keyword evidence="9" id="KW-1185">Reference proteome</keyword>
<evidence type="ECO:0000256" key="6">
    <source>
        <dbReference type="ARBA" id="ARBA00023136"/>
    </source>
</evidence>
<evidence type="ECO:0000313" key="9">
    <source>
        <dbReference type="Proteomes" id="UP000470772"/>
    </source>
</evidence>
<evidence type="ECO:0000256" key="3">
    <source>
        <dbReference type="ARBA" id="ARBA00022741"/>
    </source>
</evidence>
<dbReference type="GO" id="GO:0055052">
    <property type="term" value="C:ATP-binding cassette (ABC) transporter complex, substrate-binding subunit-containing"/>
    <property type="evidence" value="ECO:0007669"/>
    <property type="project" value="TreeGrafter"/>
</dbReference>
<evidence type="ECO:0000256" key="5">
    <source>
        <dbReference type="ARBA" id="ARBA00022967"/>
    </source>
</evidence>
<dbReference type="SUPFAM" id="SSF52540">
    <property type="entry name" value="P-loop containing nucleoside triphosphate hydrolases"/>
    <property type="match status" value="1"/>
</dbReference>
<dbReference type="Pfam" id="PF00005">
    <property type="entry name" value="ABC_tran"/>
    <property type="match status" value="1"/>
</dbReference>
<proteinExistence type="predicted"/>
<name>A0A6A9QJX0_SULME</name>
<dbReference type="AlphaFoldDB" id="A0A6A9QJX0"/>
<dbReference type="GO" id="GO:0005524">
    <property type="term" value="F:ATP binding"/>
    <property type="evidence" value="ECO:0007669"/>
    <property type="project" value="UniProtKB-KW"/>
</dbReference>
<dbReference type="SMART" id="SM00382">
    <property type="entry name" value="AAA"/>
    <property type="match status" value="1"/>
</dbReference>
<dbReference type="InterPro" id="IPR047641">
    <property type="entry name" value="ABC_transpr_MalK/UgpC-like"/>
</dbReference>
<dbReference type="Gene3D" id="2.40.50.140">
    <property type="entry name" value="Nucleic acid-binding proteins"/>
    <property type="match status" value="1"/>
</dbReference>
<dbReference type="InterPro" id="IPR017871">
    <property type="entry name" value="ABC_transporter-like_CS"/>
</dbReference>
<sequence length="319" mass="35512">MSLEVNDIIKAFNKKMILDKITLKVEKGEFFVILGPSGSGKTTLLRIIAGLEKPDDGKIIIDGKDVTTLPSGKRNIGMVFQNYALYPSKKVRENLYLPLESVGVTKEEAIKKIEFISRRLGIENLLDRFPSELSGGQQQRVALARALVRTPKLFLMDEPLSNLDAPQRVSARKLIKEIQEEYSITSIYVTHDQTEAMALADRMCIIDQGKILQIGTPEEIYENPNSEEVASFIGNPPMSIIDGKILGIDGAVGIRAEDVKLEGGQLKGRVADCEFMGDRYLIHIHLENGEIRAFSKNKIKEGSDVSFEVLRFKQFGGKS</sequence>
<dbReference type="InterPro" id="IPR027417">
    <property type="entry name" value="P-loop_NTPase"/>
</dbReference>
<dbReference type="PROSITE" id="PS50893">
    <property type="entry name" value="ABC_TRANSPORTER_2"/>
    <property type="match status" value="1"/>
</dbReference>
<dbReference type="PANTHER" id="PTHR43875">
    <property type="entry name" value="MALTODEXTRIN IMPORT ATP-BINDING PROTEIN MSMX"/>
    <property type="match status" value="1"/>
</dbReference>
<dbReference type="InterPro" id="IPR008995">
    <property type="entry name" value="Mo/tungstate-bd_C_term_dom"/>
</dbReference>
<evidence type="ECO:0000256" key="2">
    <source>
        <dbReference type="ARBA" id="ARBA00022475"/>
    </source>
</evidence>
<evidence type="ECO:0000256" key="1">
    <source>
        <dbReference type="ARBA" id="ARBA00022448"/>
    </source>
</evidence>
<accession>A0A6A9QJX0</accession>
<keyword evidence="6" id="KW-0472">Membrane</keyword>